<dbReference type="RefSeq" id="WP_248835247.1">
    <property type="nucleotide sequence ID" value="NZ_JAJEQE010000018.1"/>
</dbReference>
<evidence type="ECO:0000313" key="1">
    <source>
        <dbReference type="EMBL" id="MCC2148995.1"/>
    </source>
</evidence>
<accession>A0ABS8EV08</accession>
<keyword evidence="2" id="KW-1185">Reference proteome</keyword>
<evidence type="ECO:0000313" key="2">
    <source>
        <dbReference type="Proteomes" id="UP001299235"/>
    </source>
</evidence>
<protein>
    <recommendedName>
        <fullName evidence="3">HipA-like C-terminal domain-containing protein</fullName>
    </recommendedName>
</protein>
<gene>
    <name evidence="1" type="ORF">LKD42_06960</name>
</gene>
<comment type="caution">
    <text evidence="1">The sequence shown here is derived from an EMBL/GenBank/DDBJ whole genome shotgun (WGS) entry which is preliminary data.</text>
</comment>
<organism evidence="1 2">
    <name type="scientific">Hominisplanchenecus faecis</name>
    <dbReference type="NCBI Taxonomy" id="2885351"/>
    <lineage>
        <taxon>Bacteria</taxon>
        <taxon>Bacillati</taxon>
        <taxon>Bacillota</taxon>
        <taxon>Clostridia</taxon>
        <taxon>Lachnospirales</taxon>
        <taxon>Lachnospiraceae</taxon>
        <taxon>Hominisplanchenecus</taxon>
    </lineage>
</organism>
<dbReference type="EMBL" id="JAJEQE010000018">
    <property type="protein sequence ID" value="MCC2148995.1"/>
    <property type="molecule type" value="Genomic_DNA"/>
</dbReference>
<reference evidence="1 2" key="1">
    <citation type="submission" date="2021-10" db="EMBL/GenBank/DDBJ databases">
        <title>Anaerobic single-cell dispensing facilitates the cultivation of human gut bacteria.</title>
        <authorList>
            <person name="Afrizal A."/>
        </authorList>
    </citation>
    <scope>NUCLEOTIDE SEQUENCE [LARGE SCALE GENOMIC DNA]</scope>
    <source>
        <strain evidence="1 2">CLA-AA-H246</strain>
    </source>
</reference>
<proteinExistence type="predicted"/>
<name>A0ABS8EV08_9FIRM</name>
<dbReference type="Proteomes" id="UP001299235">
    <property type="component" value="Unassembled WGS sequence"/>
</dbReference>
<sequence length="374" mass="44397">MRQQTNKTENGRANPETINWDPQIYNYAERTGNLKAEAVGVVSGEKHFPVFEGRMVFKPLTKSKPLSTPLFAYAEVFWSWVIDAYFIPAPQYQLALCRGYEAECGKYYDYGTVSPMIYEEGEHLLNLLEFFRAYPDDKVQIDDYLNYCQMFYDYTEILEADYFQKNREIAENLAMQILISVLKGDQNYHYENIAFVCNASGQILRLAPMIDHEFSTYFMFPDNIQRHTYWLDELKRSIEGKSVRPEEYKDFPNEKERRLMEKSATCLYRNLIYIKEHYPEVTATFLENVSRLKRDLLQKRESFFIQKAKDYPDYANSDAYLIGKSRYKDHDEEKAAAYEKQYGREGKEISFDLMNCLINYEVQEIIEQMERILR</sequence>
<evidence type="ECO:0008006" key="3">
    <source>
        <dbReference type="Google" id="ProtNLM"/>
    </source>
</evidence>